<feature type="compositionally biased region" description="Basic and acidic residues" evidence="1">
    <location>
        <begin position="8"/>
        <end position="20"/>
    </location>
</feature>
<dbReference type="AlphaFoldDB" id="A0AAD9KL36"/>
<reference evidence="2" key="1">
    <citation type="journal article" date="2023" name="Mol. Biol. Evol.">
        <title>Third-Generation Sequencing Reveals the Adaptive Role of the Epigenome in Three Deep-Sea Polychaetes.</title>
        <authorList>
            <person name="Perez M."/>
            <person name="Aroh O."/>
            <person name="Sun Y."/>
            <person name="Lan Y."/>
            <person name="Juniper S.K."/>
            <person name="Young C.R."/>
            <person name="Angers B."/>
            <person name="Qian P.Y."/>
        </authorList>
    </citation>
    <scope>NUCLEOTIDE SEQUENCE</scope>
    <source>
        <strain evidence="2">R07B-5</strain>
    </source>
</reference>
<gene>
    <name evidence="2" type="ORF">NP493_895g01007</name>
</gene>
<comment type="caution">
    <text evidence="2">The sequence shown here is derived from an EMBL/GenBank/DDBJ whole genome shotgun (WGS) entry which is preliminary data.</text>
</comment>
<evidence type="ECO:0000313" key="2">
    <source>
        <dbReference type="EMBL" id="KAK2173177.1"/>
    </source>
</evidence>
<dbReference type="EMBL" id="JAODUO010000895">
    <property type="protein sequence ID" value="KAK2173177.1"/>
    <property type="molecule type" value="Genomic_DNA"/>
</dbReference>
<feature type="region of interest" description="Disordered" evidence="1">
    <location>
        <begin position="1"/>
        <end position="126"/>
    </location>
</feature>
<proteinExistence type="predicted"/>
<protein>
    <submittedName>
        <fullName evidence="2">Uncharacterized protein</fullName>
    </submittedName>
</protein>
<feature type="compositionally biased region" description="Polar residues" evidence="1">
    <location>
        <begin position="44"/>
        <end position="60"/>
    </location>
</feature>
<keyword evidence="3" id="KW-1185">Reference proteome</keyword>
<name>A0AAD9KL36_RIDPI</name>
<accession>A0AAD9KL36</accession>
<feature type="compositionally biased region" description="Polar residues" evidence="1">
    <location>
        <begin position="25"/>
        <end position="35"/>
    </location>
</feature>
<organism evidence="2 3">
    <name type="scientific">Ridgeia piscesae</name>
    <name type="common">Tubeworm</name>
    <dbReference type="NCBI Taxonomy" id="27915"/>
    <lineage>
        <taxon>Eukaryota</taxon>
        <taxon>Metazoa</taxon>
        <taxon>Spiralia</taxon>
        <taxon>Lophotrochozoa</taxon>
        <taxon>Annelida</taxon>
        <taxon>Polychaeta</taxon>
        <taxon>Sedentaria</taxon>
        <taxon>Canalipalpata</taxon>
        <taxon>Sabellida</taxon>
        <taxon>Siboglinidae</taxon>
        <taxon>Ridgeia</taxon>
    </lineage>
</organism>
<sequence>MGISCSELPREKSAKTHEAKVAPSKSCQRSDSAASGAQPFIRLTGSNGSVFALSGRSSSDIWHGHSRSKRRVSATPTVNAITEEGDDDISKSSTSGVMRMATAEPPVGERTADLGGNTEVSSQRRQ</sequence>
<evidence type="ECO:0000313" key="3">
    <source>
        <dbReference type="Proteomes" id="UP001209878"/>
    </source>
</evidence>
<dbReference type="Proteomes" id="UP001209878">
    <property type="component" value="Unassembled WGS sequence"/>
</dbReference>
<evidence type="ECO:0000256" key="1">
    <source>
        <dbReference type="SAM" id="MobiDB-lite"/>
    </source>
</evidence>